<protein>
    <submittedName>
        <fullName evidence="1">Uncharacterized protein</fullName>
    </submittedName>
</protein>
<proteinExistence type="predicted"/>
<sequence>MESIEITAIVEVLIGDITRADLRDADGDGGKRTTLE</sequence>
<gene>
    <name evidence="1" type="ORF">SBU_000916</name>
</gene>
<keyword evidence="2" id="KW-1185">Reference proteome</keyword>
<dbReference type="AlphaFoldDB" id="A0A1F2P5D4"/>
<organism evidence="1 2">
    <name type="scientific">Candidatus Syntropharchaeum butanivorans</name>
    <dbReference type="NCBI Taxonomy" id="1839936"/>
    <lineage>
        <taxon>Archaea</taxon>
        <taxon>Methanobacteriati</taxon>
        <taxon>Methanobacteriota</taxon>
        <taxon>Stenosarchaea group</taxon>
        <taxon>Methanomicrobia</taxon>
        <taxon>Methanosarcinales</taxon>
        <taxon>ANME-2 cluster</taxon>
        <taxon>Candidatus Syntropharchaeum</taxon>
    </lineage>
</organism>
<accession>A0A1F2P5D4</accession>
<dbReference type="EMBL" id="LYOR01000003">
    <property type="protein sequence ID" value="OFV66374.1"/>
    <property type="molecule type" value="Genomic_DNA"/>
</dbReference>
<name>A0A1F2P5D4_9EURY</name>
<evidence type="ECO:0000313" key="1">
    <source>
        <dbReference type="EMBL" id="OFV66374.1"/>
    </source>
</evidence>
<dbReference type="Proteomes" id="UP000185779">
    <property type="component" value="Unassembled WGS sequence"/>
</dbReference>
<dbReference type="STRING" id="1839936.SBU_000916"/>
<reference evidence="1" key="1">
    <citation type="submission" date="2016-05" db="EMBL/GenBank/DDBJ databases">
        <title>Microbial consortia oxidize butane by reversing methanogenesis.</title>
        <authorList>
            <person name="Laso-Perez R."/>
            <person name="Richter M."/>
            <person name="Wegener G."/>
            <person name="Musat F."/>
        </authorList>
    </citation>
    <scope>NUCLEOTIDE SEQUENCE [LARGE SCALE GENOMIC DNA]</scope>
    <source>
        <strain evidence="1">BOX1</strain>
    </source>
</reference>
<comment type="caution">
    <text evidence="1">The sequence shown here is derived from an EMBL/GenBank/DDBJ whole genome shotgun (WGS) entry which is preliminary data.</text>
</comment>
<evidence type="ECO:0000313" key="2">
    <source>
        <dbReference type="Proteomes" id="UP000185779"/>
    </source>
</evidence>